<dbReference type="SUPFAM" id="SSF46785">
    <property type="entry name" value="Winged helix' DNA-binding domain"/>
    <property type="match status" value="1"/>
</dbReference>
<dbReference type="PANTHER" id="PTHR30537:SF5">
    <property type="entry name" value="HTH-TYPE TRANSCRIPTIONAL ACTIVATOR TTDR-RELATED"/>
    <property type="match status" value="1"/>
</dbReference>
<dbReference type="GO" id="GO:0003700">
    <property type="term" value="F:DNA-binding transcription factor activity"/>
    <property type="evidence" value="ECO:0007669"/>
    <property type="project" value="InterPro"/>
</dbReference>
<dbReference type="GO" id="GO:0043565">
    <property type="term" value="F:sequence-specific DNA binding"/>
    <property type="evidence" value="ECO:0007669"/>
    <property type="project" value="TreeGrafter"/>
</dbReference>
<dbReference type="EMBL" id="CP047476">
    <property type="protein sequence ID" value="QIA65688.1"/>
    <property type="molecule type" value="Genomic_DNA"/>
</dbReference>
<dbReference type="PROSITE" id="PS50931">
    <property type="entry name" value="HTH_LYSR"/>
    <property type="match status" value="1"/>
</dbReference>
<dbReference type="Gene3D" id="1.10.10.10">
    <property type="entry name" value="Winged helix-like DNA-binding domain superfamily/Winged helix DNA-binding domain"/>
    <property type="match status" value="1"/>
</dbReference>
<accession>A0A7Z2YFP0</accession>
<dbReference type="InterPro" id="IPR000847">
    <property type="entry name" value="LysR_HTH_N"/>
</dbReference>
<dbReference type="CDD" id="cd08422">
    <property type="entry name" value="PBP2_CrgA_like"/>
    <property type="match status" value="1"/>
</dbReference>
<dbReference type="InterPro" id="IPR058163">
    <property type="entry name" value="LysR-type_TF_proteobact-type"/>
</dbReference>
<dbReference type="SUPFAM" id="SSF53850">
    <property type="entry name" value="Periplasmic binding protein-like II"/>
    <property type="match status" value="1"/>
</dbReference>
<keyword evidence="3" id="KW-0238">DNA-binding</keyword>
<evidence type="ECO:0000313" key="6">
    <source>
        <dbReference type="EMBL" id="QIA65688.1"/>
    </source>
</evidence>
<evidence type="ECO:0000256" key="1">
    <source>
        <dbReference type="ARBA" id="ARBA00009437"/>
    </source>
</evidence>
<dbReference type="InterPro" id="IPR036390">
    <property type="entry name" value="WH_DNA-bd_sf"/>
</dbReference>
<evidence type="ECO:0000313" key="7">
    <source>
        <dbReference type="Proteomes" id="UP000464262"/>
    </source>
</evidence>
<evidence type="ECO:0000256" key="2">
    <source>
        <dbReference type="ARBA" id="ARBA00023015"/>
    </source>
</evidence>
<gene>
    <name evidence="6" type="ORF">GT360_19380</name>
</gene>
<keyword evidence="4" id="KW-0804">Transcription</keyword>
<dbReference type="RefSeq" id="WP_164650587.1">
    <property type="nucleotide sequence ID" value="NZ_CP047476.1"/>
</dbReference>
<dbReference type="InterPro" id="IPR036388">
    <property type="entry name" value="WH-like_DNA-bd_sf"/>
</dbReference>
<feature type="domain" description="HTH lysR-type" evidence="5">
    <location>
        <begin position="10"/>
        <end position="65"/>
    </location>
</feature>
<dbReference type="Pfam" id="PF03466">
    <property type="entry name" value="LysR_substrate"/>
    <property type="match status" value="1"/>
</dbReference>
<dbReference type="FunFam" id="1.10.10.10:FF:000001">
    <property type="entry name" value="LysR family transcriptional regulator"/>
    <property type="match status" value="1"/>
</dbReference>
<evidence type="ECO:0000259" key="5">
    <source>
        <dbReference type="PROSITE" id="PS50931"/>
    </source>
</evidence>
<dbReference type="Pfam" id="PF00126">
    <property type="entry name" value="HTH_1"/>
    <property type="match status" value="1"/>
</dbReference>
<keyword evidence="7" id="KW-1185">Reference proteome</keyword>
<dbReference type="GO" id="GO:0006351">
    <property type="term" value="P:DNA-templated transcription"/>
    <property type="evidence" value="ECO:0007669"/>
    <property type="project" value="TreeGrafter"/>
</dbReference>
<dbReference type="PANTHER" id="PTHR30537">
    <property type="entry name" value="HTH-TYPE TRANSCRIPTIONAL REGULATOR"/>
    <property type="match status" value="1"/>
</dbReference>
<dbReference type="InterPro" id="IPR005119">
    <property type="entry name" value="LysR_subst-bd"/>
</dbReference>
<evidence type="ECO:0000256" key="3">
    <source>
        <dbReference type="ARBA" id="ARBA00023125"/>
    </source>
</evidence>
<dbReference type="KEGG" id="vas:GT360_19380"/>
<protein>
    <submittedName>
        <fullName evidence="6">LysR family transcriptional regulator</fullName>
    </submittedName>
</protein>
<keyword evidence="2" id="KW-0805">Transcription regulation</keyword>
<dbReference type="Gene3D" id="3.40.190.290">
    <property type="match status" value="1"/>
</dbReference>
<name>A0A7Z2YFP0_9VIBR</name>
<reference evidence="6 7" key="1">
    <citation type="submission" date="2020-01" db="EMBL/GenBank/DDBJ databases">
        <title>Whole genome and functional gene identification of agarase of Vibrio HN897.</title>
        <authorList>
            <person name="Liu Y."/>
            <person name="Zhao Z."/>
        </authorList>
    </citation>
    <scope>NUCLEOTIDE SEQUENCE [LARGE SCALE GENOMIC DNA]</scope>
    <source>
        <strain evidence="6 7">HN897</strain>
    </source>
</reference>
<comment type="similarity">
    <text evidence="1">Belongs to the LysR transcriptional regulatory family.</text>
</comment>
<proteinExistence type="inferred from homology"/>
<sequence length="305" mass="34051">MVNAKLIALLPDLASYILIVKEGSFTAAAKKLDVSPSALSKLMTRLEKALNVKLIQRTTRKLIVTDSGQKVYEQAMVMLNAAQQAVEVSTIDHAEPAGTITVAAPEAFLNSVLQPFVVPFLEQYPEINLHLRAVDGEIDLFKYGIDVAFKLTDTPDEALVLKELGKTDLVLCASPEYLAKKGTPVHPDDLKQHDCLYLAETNTDNIWSFMHGEEIQTVEVHGRYAVNHSQMRLSGVKQGLGVGLFHDFVINEALESNEVVRVLSDWQIRSNYYGAIAMQYAQTKYMPARLRVFIDYINEQLNLTK</sequence>
<evidence type="ECO:0000256" key="4">
    <source>
        <dbReference type="ARBA" id="ARBA00023163"/>
    </source>
</evidence>
<organism evidence="6 7">
    <name type="scientific">Vibrio astriarenae</name>
    <dbReference type="NCBI Taxonomy" id="1481923"/>
    <lineage>
        <taxon>Bacteria</taxon>
        <taxon>Pseudomonadati</taxon>
        <taxon>Pseudomonadota</taxon>
        <taxon>Gammaproteobacteria</taxon>
        <taxon>Vibrionales</taxon>
        <taxon>Vibrionaceae</taxon>
        <taxon>Vibrio</taxon>
    </lineage>
</organism>
<dbReference type="AlphaFoldDB" id="A0A7Z2YFP0"/>
<dbReference type="Proteomes" id="UP000464262">
    <property type="component" value="Chromosome 2"/>
</dbReference>